<evidence type="ECO:0000259" key="1">
    <source>
        <dbReference type="Pfam" id="PF07484"/>
    </source>
</evidence>
<dbReference type="AlphaFoldDB" id="A0A7W2QA96"/>
<dbReference type="InterPro" id="IPR037053">
    <property type="entry name" value="Phage_tail_collar_dom_sf"/>
</dbReference>
<comment type="caution">
    <text evidence="2">The sequence shown here is derived from an EMBL/GenBank/DDBJ whole genome shotgun (WGS) entry which is preliminary data.</text>
</comment>
<evidence type="ECO:0000313" key="3">
    <source>
        <dbReference type="Proteomes" id="UP000545074"/>
    </source>
</evidence>
<evidence type="ECO:0000313" key="2">
    <source>
        <dbReference type="EMBL" id="MBA6099118.1"/>
    </source>
</evidence>
<dbReference type="EMBL" id="JACGCX010000013">
    <property type="protein sequence ID" value="MBA6099118.1"/>
    <property type="molecule type" value="Genomic_DNA"/>
</dbReference>
<dbReference type="Proteomes" id="UP000545074">
    <property type="component" value="Unassembled WGS sequence"/>
</dbReference>
<dbReference type="Gene3D" id="3.90.1340.10">
    <property type="entry name" value="Phage tail collar domain"/>
    <property type="match status" value="1"/>
</dbReference>
<dbReference type="Pfam" id="PF07484">
    <property type="entry name" value="Collar"/>
    <property type="match status" value="1"/>
</dbReference>
<name>A0A7W2QA96_9PSED</name>
<organism evidence="2 3">
    <name type="scientific">Pseudomonas juntendi</name>
    <dbReference type="NCBI Taxonomy" id="2666183"/>
    <lineage>
        <taxon>Bacteria</taxon>
        <taxon>Pseudomonadati</taxon>
        <taxon>Pseudomonadota</taxon>
        <taxon>Gammaproteobacteria</taxon>
        <taxon>Pseudomonadales</taxon>
        <taxon>Pseudomonadaceae</taxon>
        <taxon>Pseudomonas</taxon>
    </lineage>
</organism>
<protein>
    <submittedName>
        <fullName evidence="2">Phage tail protein</fullName>
    </submittedName>
</protein>
<feature type="domain" description="Phage tail collar" evidence="1">
    <location>
        <begin position="7"/>
        <end position="63"/>
    </location>
</feature>
<accession>A0A7W2QA96</accession>
<proteinExistence type="predicted"/>
<gene>
    <name evidence="2" type="ORF">H4C80_18625</name>
</gene>
<dbReference type="RefSeq" id="WP_182390044.1">
    <property type="nucleotide sequence ID" value="NZ_BQIO01000029.1"/>
</dbReference>
<sequence length="182" mass="18812">MSDPFIGEIKMFAGSYAPQDYAMCQGQLLPISQNAALFSLLGTTYGGNGQTTFGLPHFGGRAPIGQGANAPDVAAPFALGQAGGVENVTLLNSNMPMHTHLQVASQAMATTDKPGPNTYLAAAVDGSGNAVNVYGESLVEPTSMAPQSIQVTGGSTPFAVRNPYLAVSFIIALQGIYPPHPW</sequence>
<reference evidence="2 3" key="1">
    <citation type="submission" date="2020-07" db="EMBL/GenBank/DDBJ databases">
        <title>Diversity of carbapenemase encoding genes among Pseudomonas putida group clinical isolates in a tertiary Brazilian hospital.</title>
        <authorList>
            <person name="Alberto-Lei F."/>
            <person name="Nodari C.S."/>
            <person name="Streling A.P."/>
            <person name="Paulino J.T."/>
            <person name="Bessa-Neto F.O."/>
            <person name="Cayo R."/>
            <person name="Gales A.C."/>
        </authorList>
    </citation>
    <scope>NUCLEOTIDE SEQUENCE [LARGE SCALE GENOMIC DNA]</scope>
    <source>
        <strain evidence="2 3">12815</strain>
    </source>
</reference>
<dbReference type="SUPFAM" id="SSF88874">
    <property type="entry name" value="Receptor-binding domain of short tail fibre protein gp12"/>
    <property type="match status" value="1"/>
</dbReference>
<dbReference type="InterPro" id="IPR011083">
    <property type="entry name" value="Phage_tail_collar_dom"/>
</dbReference>